<dbReference type="SUPFAM" id="SSF50249">
    <property type="entry name" value="Nucleic acid-binding proteins"/>
    <property type="match status" value="1"/>
</dbReference>
<keyword evidence="2 3" id="KW-0694">RNA-binding</keyword>
<reference evidence="5 6" key="1">
    <citation type="journal article" date="2016" name="Nat. Commun.">
        <title>Thousands of microbial genomes shed light on interconnected biogeochemical processes in an aquifer system.</title>
        <authorList>
            <person name="Anantharaman K."/>
            <person name="Brown C.T."/>
            <person name="Hug L.A."/>
            <person name="Sharon I."/>
            <person name="Castelle C.J."/>
            <person name="Probst A.J."/>
            <person name="Thomas B.C."/>
            <person name="Singh A."/>
            <person name="Wilkins M.J."/>
            <person name="Karaoz U."/>
            <person name="Brodie E.L."/>
            <person name="Williams K.H."/>
            <person name="Hubbard S.S."/>
            <person name="Banfield J.F."/>
        </authorList>
    </citation>
    <scope>NUCLEOTIDE SEQUENCE [LARGE SCALE GENOMIC DNA]</scope>
</reference>
<feature type="domain" description="TRNA-binding" evidence="4">
    <location>
        <begin position="25"/>
        <end position="141"/>
    </location>
</feature>
<dbReference type="InterPro" id="IPR002547">
    <property type="entry name" value="tRNA-bd_dom"/>
</dbReference>
<proteinExistence type="predicted"/>
<evidence type="ECO:0000259" key="4">
    <source>
        <dbReference type="PROSITE" id="PS50886"/>
    </source>
</evidence>
<name>A0A1F5NRC8_9BACT</name>
<dbReference type="PROSITE" id="PS50886">
    <property type="entry name" value="TRBD"/>
    <property type="match status" value="1"/>
</dbReference>
<dbReference type="Proteomes" id="UP000177912">
    <property type="component" value="Unassembled WGS sequence"/>
</dbReference>
<protein>
    <recommendedName>
        <fullName evidence="4">tRNA-binding domain-containing protein</fullName>
    </recommendedName>
</protein>
<evidence type="ECO:0000256" key="3">
    <source>
        <dbReference type="PROSITE-ProRule" id="PRU00209"/>
    </source>
</evidence>
<dbReference type="FunFam" id="2.40.50.140:FF:000045">
    <property type="entry name" value="Phenylalanine--tRNA ligase beta subunit"/>
    <property type="match status" value="1"/>
</dbReference>
<comment type="caution">
    <text evidence="5">The sequence shown here is derived from an EMBL/GenBank/DDBJ whole genome shotgun (WGS) entry which is preliminary data.</text>
</comment>
<evidence type="ECO:0000313" key="5">
    <source>
        <dbReference type="EMBL" id="OGE80226.1"/>
    </source>
</evidence>
<dbReference type="EMBL" id="MFEI01000037">
    <property type="protein sequence ID" value="OGE80226.1"/>
    <property type="molecule type" value="Genomic_DNA"/>
</dbReference>
<gene>
    <name evidence="5" type="ORF">A2826_03105</name>
</gene>
<dbReference type="CDD" id="cd02796">
    <property type="entry name" value="tRNA_bind_bactPheRS"/>
    <property type="match status" value="1"/>
</dbReference>
<dbReference type="GO" id="GO:0000049">
    <property type="term" value="F:tRNA binding"/>
    <property type="evidence" value="ECO:0007669"/>
    <property type="project" value="UniProtKB-UniRule"/>
</dbReference>
<sequence length="146" mass="16172">MGIWLKIFGRLFRKNDKQGETANKPGEFDRIFVGEVLSIEKHPNADRLRLAKVRVGAEEIGPIVCGAANLEVGQKVAVAFEGANLIDSHDPEKRKMTLRKATIRGVESQAMICSDMELGLGENHYGIKVLDEDARSGEKFADYISK</sequence>
<dbReference type="Pfam" id="PF01588">
    <property type="entry name" value="tRNA_bind"/>
    <property type="match status" value="1"/>
</dbReference>
<keyword evidence="1 3" id="KW-0820">tRNA-binding</keyword>
<evidence type="ECO:0000256" key="1">
    <source>
        <dbReference type="ARBA" id="ARBA00022555"/>
    </source>
</evidence>
<evidence type="ECO:0000313" key="6">
    <source>
        <dbReference type="Proteomes" id="UP000177912"/>
    </source>
</evidence>
<organism evidence="5 6">
    <name type="scientific">Candidatus Doudnabacteria bacterium RIFCSPHIGHO2_01_FULL_43_23</name>
    <dbReference type="NCBI Taxonomy" id="1817822"/>
    <lineage>
        <taxon>Bacteria</taxon>
        <taxon>Candidatus Doudnaibacteriota</taxon>
    </lineage>
</organism>
<accession>A0A1F5NRC8</accession>
<dbReference type="InterPro" id="IPR033714">
    <property type="entry name" value="tRNA_bind_bactPheRS"/>
</dbReference>
<evidence type="ECO:0000256" key="2">
    <source>
        <dbReference type="ARBA" id="ARBA00022884"/>
    </source>
</evidence>
<dbReference type="AlphaFoldDB" id="A0A1F5NRC8"/>
<dbReference type="Gene3D" id="2.40.50.140">
    <property type="entry name" value="Nucleic acid-binding proteins"/>
    <property type="match status" value="1"/>
</dbReference>
<dbReference type="InterPro" id="IPR012340">
    <property type="entry name" value="NA-bd_OB-fold"/>
</dbReference>
<dbReference type="STRING" id="1817822.A2826_03105"/>